<comment type="subunit">
    <text evidence="10">Monomer.</text>
</comment>
<evidence type="ECO:0000256" key="10">
    <source>
        <dbReference type="HAMAP-Rule" id="MF_00185"/>
    </source>
</evidence>
<name>A0A2M7XDL6_9BACT</name>
<evidence type="ECO:0000256" key="12">
    <source>
        <dbReference type="RuleBase" id="RU003784"/>
    </source>
</evidence>
<comment type="function">
    <text evidence="2 10 12">Catalyzes the transfer of a dimethylallyl group onto the adenine at position 37 in tRNAs that read codons beginning with uridine, leading to the formation of N6-(dimethylallyl)adenosine (i(6)A).</text>
</comment>
<gene>
    <name evidence="10 15" type="primary">miaA</name>
    <name evidence="15" type="ORF">CO173_04035</name>
</gene>
<dbReference type="EMBL" id="PFWT01000020">
    <property type="protein sequence ID" value="PJA45969.1"/>
    <property type="molecule type" value="Genomic_DNA"/>
</dbReference>
<dbReference type="InterPro" id="IPR027417">
    <property type="entry name" value="P-loop_NTPase"/>
</dbReference>
<accession>A0A2M7XDL6</accession>
<keyword evidence="4 10" id="KW-0808">Transferase</keyword>
<feature type="region of interest" description="Interaction with substrate tRNA" evidence="10">
    <location>
        <begin position="36"/>
        <end position="39"/>
    </location>
</feature>
<comment type="caution">
    <text evidence="10">Lacks conserved residue(s) required for the propagation of feature annotation.</text>
</comment>
<evidence type="ECO:0000256" key="1">
    <source>
        <dbReference type="ARBA" id="ARBA00001946"/>
    </source>
</evidence>
<reference evidence="16" key="1">
    <citation type="submission" date="2017-09" db="EMBL/GenBank/DDBJ databases">
        <title>Depth-based differentiation of microbial function through sediment-hosted aquifers and enrichment of novel symbionts in the deep terrestrial subsurface.</title>
        <authorList>
            <person name="Probst A.J."/>
            <person name="Ladd B."/>
            <person name="Jarett J.K."/>
            <person name="Geller-Mcgrath D.E."/>
            <person name="Sieber C.M.K."/>
            <person name="Emerson J.B."/>
            <person name="Anantharaman K."/>
            <person name="Thomas B.C."/>
            <person name="Malmstrom R."/>
            <person name="Stieglmeier M."/>
            <person name="Klingl A."/>
            <person name="Woyke T."/>
            <person name="Ryan C.M."/>
            <person name="Banfield J.F."/>
        </authorList>
    </citation>
    <scope>NUCLEOTIDE SEQUENCE [LARGE SCALE GENOMIC DNA]</scope>
</reference>
<proteinExistence type="inferred from homology"/>
<evidence type="ECO:0000256" key="9">
    <source>
        <dbReference type="ARBA" id="ARBA00049563"/>
    </source>
</evidence>
<keyword evidence="7 10" id="KW-0067">ATP-binding</keyword>
<keyword evidence="14" id="KW-0175">Coiled coil</keyword>
<comment type="caution">
    <text evidence="15">The sequence shown here is derived from an EMBL/GenBank/DDBJ whole genome shotgun (WGS) entry which is preliminary data.</text>
</comment>
<feature type="binding site" evidence="10">
    <location>
        <begin position="13"/>
        <end position="18"/>
    </location>
    <ligand>
        <name>substrate</name>
    </ligand>
</feature>
<feature type="site" description="Interaction with substrate tRNA" evidence="10">
    <location>
        <position position="125"/>
    </location>
</feature>
<organism evidence="15 16">
    <name type="scientific">Candidatus Uhrbacteria bacterium CG_4_9_14_3_um_filter_41_35</name>
    <dbReference type="NCBI Taxonomy" id="1975034"/>
    <lineage>
        <taxon>Bacteria</taxon>
        <taxon>Candidatus Uhriibacteriota</taxon>
    </lineage>
</organism>
<feature type="coiled-coil region" evidence="14">
    <location>
        <begin position="137"/>
        <end position="164"/>
    </location>
</feature>
<evidence type="ECO:0000256" key="7">
    <source>
        <dbReference type="ARBA" id="ARBA00022840"/>
    </source>
</evidence>
<feature type="binding site" evidence="10">
    <location>
        <begin position="11"/>
        <end position="18"/>
    </location>
    <ligand>
        <name>ATP</name>
        <dbReference type="ChEBI" id="CHEBI:30616"/>
    </ligand>
</feature>
<dbReference type="EC" id="2.5.1.75" evidence="10"/>
<evidence type="ECO:0000313" key="16">
    <source>
        <dbReference type="Proteomes" id="UP000231263"/>
    </source>
</evidence>
<dbReference type="InterPro" id="IPR018022">
    <property type="entry name" value="IPT"/>
</dbReference>
<evidence type="ECO:0000256" key="3">
    <source>
        <dbReference type="ARBA" id="ARBA00005842"/>
    </source>
</evidence>
<dbReference type="NCBIfam" id="TIGR00174">
    <property type="entry name" value="miaA"/>
    <property type="match status" value="1"/>
</dbReference>
<dbReference type="InterPro" id="IPR039657">
    <property type="entry name" value="Dimethylallyltransferase"/>
</dbReference>
<dbReference type="AlphaFoldDB" id="A0A2M7XDL6"/>
<feature type="site" description="Interaction with substrate tRNA" evidence="10">
    <location>
        <position position="148"/>
    </location>
</feature>
<evidence type="ECO:0000256" key="5">
    <source>
        <dbReference type="ARBA" id="ARBA00022694"/>
    </source>
</evidence>
<evidence type="ECO:0000256" key="6">
    <source>
        <dbReference type="ARBA" id="ARBA00022741"/>
    </source>
</evidence>
<evidence type="ECO:0000313" key="15">
    <source>
        <dbReference type="EMBL" id="PJA45969.1"/>
    </source>
</evidence>
<dbReference type="GO" id="GO:0006400">
    <property type="term" value="P:tRNA modification"/>
    <property type="evidence" value="ECO:0007669"/>
    <property type="project" value="TreeGrafter"/>
</dbReference>
<protein>
    <recommendedName>
        <fullName evidence="10">tRNA dimethylallyltransferase</fullName>
        <ecNumber evidence="10">2.5.1.75</ecNumber>
    </recommendedName>
    <alternativeName>
        <fullName evidence="10">Dimethylallyl diphosphate:tRNA dimethylallyltransferase</fullName>
        <shortName evidence="10">DMAPP:tRNA dimethylallyltransferase</shortName>
        <shortName evidence="10">DMATase</shortName>
    </alternativeName>
    <alternativeName>
        <fullName evidence="10">Isopentenyl-diphosphate:tRNA isopentenyltransferase</fullName>
        <shortName evidence="10">IPP transferase</shortName>
        <shortName evidence="10">IPPT</shortName>
        <shortName evidence="10">IPTase</shortName>
    </alternativeName>
</protein>
<dbReference type="Pfam" id="PF01715">
    <property type="entry name" value="IPPT"/>
    <property type="match status" value="1"/>
</dbReference>
<comment type="cofactor">
    <cofactor evidence="1 10">
        <name>Mg(2+)</name>
        <dbReference type="ChEBI" id="CHEBI:18420"/>
    </cofactor>
</comment>
<dbReference type="SUPFAM" id="SSF52540">
    <property type="entry name" value="P-loop containing nucleoside triphosphate hydrolases"/>
    <property type="match status" value="2"/>
</dbReference>
<evidence type="ECO:0000256" key="11">
    <source>
        <dbReference type="RuleBase" id="RU003783"/>
    </source>
</evidence>
<keyword evidence="8 10" id="KW-0460">Magnesium</keyword>
<dbReference type="GO" id="GO:0052381">
    <property type="term" value="F:tRNA dimethylallyltransferase activity"/>
    <property type="evidence" value="ECO:0007669"/>
    <property type="project" value="UniProtKB-UniRule"/>
</dbReference>
<keyword evidence="5 10" id="KW-0819">tRNA processing</keyword>
<evidence type="ECO:0000256" key="14">
    <source>
        <dbReference type="SAM" id="Coils"/>
    </source>
</evidence>
<evidence type="ECO:0000256" key="2">
    <source>
        <dbReference type="ARBA" id="ARBA00003213"/>
    </source>
</evidence>
<dbReference type="HAMAP" id="MF_00185">
    <property type="entry name" value="IPP_trans"/>
    <property type="match status" value="1"/>
</dbReference>
<dbReference type="Proteomes" id="UP000231263">
    <property type="component" value="Unassembled WGS sequence"/>
</dbReference>
<comment type="similarity">
    <text evidence="3 10 13">Belongs to the IPP transferase family.</text>
</comment>
<evidence type="ECO:0000256" key="8">
    <source>
        <dbReference type="ARBA" id="ARBA00022842"/>
    </source>
</evidence>
<dbReference type="PANTHER" id="PTHR11088">
    <property type="entry name" value="TRNA DIMETHYLALLYLTRANSFERASE"/>
    <property type="match status" value="1"/>
</dbReference>
<evidence type="ECO:0000256" key="13">
    <source>
        <dbReference type="RuleBase" id="RU003785"/>
    </source>
</evidence>
<dbReference type="PANTHER" id="PTHR11088:SF60">
    <property type="entry name" value="TRNA DIMETHYLALLYLTRANSFERASE"/>
    <property type="match status" value="1"/>
</dbReference>
<comment type="catalytic activity">
    <reaction evidence="9 10 11">
        <text>adenosine(37) in tRNA + dimethylallyl diphosphate = N(6)-dimethylallyladenosine(37) in tRNA + diphosphate</text>
        <dbReference type="Rhea" id="RHEA:26482"/>
        <dbReference type="Rhea" id="RHEA-COMP:10162"/>
        <dbReference type="Rhea" id="RHEA-COMP:10375"/>
        <dbReference type="ChEBI" id="CHEBI:33019"/>
        <dbReference type="ChEBI" id="CHEBI:57623"/>
        <dbReference type="ChEBI" id="CHEBI:74411"/>
        <dbReference type="ChEBI" id="CHEBI:74415"/>
        <dbReference type="EC" id="2.5.1.75"/>
    </reaction>
</comment>
<keyword evidence="6 10" id="KW-0547">Nucleotide-binding</keyword>
<evidence type="ECO:0000256" key="4">
    <source>
        <dbReference type="ARBA" id="ARBA00022679"/>
    </source>
</evidence>
<dbReference type="GO" id="GO:0005524">
    <property type="term" value="F:ATP binding"/>
    <property type="evidence" value="ECO:0007669"/>
    <property type="project" value="UniProtKB-UniRule"/>
</dbReference>
<sequence length="319" mass="36629">MEKSKIIVIVGPTASGKTDLSLRLARQLNGEIITADSRTLYRGMNIGTAKPEGHQASSAGTQFRNWKISDLFVQQPFMVKDIPHWGIDIINPDEPFSVADFKAYADERIADIISREQLPIIVGGTGLYVNAVIDNWSLTEVKENAELRKELEKLSDERLILRLELADRDAVETVDTANRRRLIRAIEIVETTGKTLAENQNKGECKYEVLMLGMKIDRELLYERIDYRVDKMIAEGLVDEVRGLKNTYGCEINAMTGIGYRQICAFLDGYLKLRDAIELLKRDTRHYAKRQLTWFKRDARIHWISEYEEVNKLLKKFFA</sequence>
<dbReference type="Gene3D" id="1.10.20.140">
    <property type="match status" value="1"/>
</dbReference>
<dbReference type="Gene3D" id="3.40.50.300">
    <property type="entry name" value="P-loop containing nucleotide triphosphate hydrolases"/>
    <property type="match status" value="1"/>
</dbReference>